<evidence type="ECO:0000259" key="1">
    <source>
        <dbReference type="Pfam" id="PF17389"/>
    </source>
</evidence>
<dbReference type="AlphaFoldDB" id="R9PEJ4"/>
<dbReference type="GeneID" id="24112649"/>
<dbReference type="HOGENOM" id="CLU_435537_0_0_1"/>
<dbReference type="eggNOG" id="ENOG502QV6N">
    <property type="taxonomic scope" value="Eukaryota"/>
</dbReference>
<feature type="domain" description="Alpha-L-rhamnosidase six-hairpin glycosidase" evidence="1">
    <location>
        <begin position="186"/>
        <end position="408"/>
    </location>
</feature>
<dbReference type="Gene3D" id="2.60.420.10">
    <property type="entry name" value="Maltose phosphorylase, domain 3"/>
    <property type="match status" value="1"/>
</dbReference>
<reference evidence="4" key="1">
    <citation type="journal article" date="2013" name="Genome Announc.">
        <title>Draft genome sequence of the basidiomycetous yeast-like fungus Pseudozyma hubeiensis SY62, which produces an abundant amount of the biosurfactant mannosylerythritol lipids.</title>
        <authorList>
            <person name="Konishi M."/>
            <person name="Hatada Y."/>
            <person name="Horiuchi J."/>
        </authorList>
    </citation>
    <scope>NUCLEOTIDE SEQUENCE [LARGE SCALE GENOMIC DNA]</scope>
    <source>
        <strain evidence="4">SY62</strain>
    </source>
</reference>
<evidence type="ECO:0000313" key="4">
    <source>
        <dbReference type="Proteomes" id="UP000014071"/>
    </source>
</evidence>
<keyword evidence="4" id="KW-1185">Reference proteome</keyword>
<evidence type="ECO:0000313" key="3">
    <source>
        <dbReference type="EMBL" id="GAC99783.1"/>
    </source>
</evidence>
<dbReference type="InterPro" id="IPR012341">
    <property type="entry name" value="6hp_glycosidase-like_sf"/>
</dbReference>
<dbReference type="Pfam" id="PF17390">
    <property type="entry name" value="Bac_rhamnosid_C"/>
    <property type="match status" value="1"/>
</dbReference>
<dbReference type="InterPro" id="IPR008928">
    <property type="entry name" value="6-hairpin_glycosidase_sf"/>
</dbReference>
<name>R9PEJ4_PSEHS</name>
<dbReference type="InterPro" id="IPR035398">
    <property type="entry name" value="Bac_rhamnosid_C"/>
</dbReference>
<dbReference type="GO" id="GO:0005975">
    <property type="term" value="P:carbohydrate metabolic process"/>
    <property type="evidence" value="ECO:0007669"/>
    <property type="project" value="InterPro"/>
</dbReference>
<dbReference type="Pfam" id="PF17389">
    <property type="entry name" value="Bac_rhamnosid6H"/>
    <property type="match status" value="1"/>
</dbReference>
<dbReference type="PANTHER" id="PTHR34987">
    <property type="entry name" value="C, PUTATIVE (AFU_ORTHOLOGUE AFUA_3G02880)-RELATED"/>
    <property type="match status" value="1"/>
</dbReference>
<feature type="domain" description="Alpha-L-rhamnosidase C-terminal" evidence="2">
    <location>
        <begin position="528"/>
        <end position="590"/>
    </location>
</feature>
<protein>
    <submittedName>
        <fullName evidence="3">Bacterial alpha-L-rhamnosidase domain protein</fullName>
    </submittedName>
</protein>
<dbReference type="STRING" id="1305764.R9PEJ4"/>
<dbReference type="Proteomes" id="UP000014071">
    <property type="component" value="Unassembled WGS sequence"/>
</dbReference>
<gene>
    <name evidence="3" type="ORF">PHSY_007386</name>
</gene>
<dbReference type="OrthoDB" id="10036721at2759"/>
<dbReference type="SUPFAM" id="SSF48208">
    <property type="entry name" value="Six-hairpin glycosidases"/>
    <property type="match status" value="1"/>
</dbReference>
<dbReference type="Gene3D" id="1.50.10.10">
    <property type="match status" value="1"/>
</dbReference>
<dbReference type="PANTHER" id="PTHR34987:SF4">
    <property type="entry name" value="ALPHA-L-RHAMNOSIDASE C-TERMINAL DOMAIN-CONTAINING PROTEIN"/>
    <property type="match status" value="1"/>
</dbReference>
<accession>R9PEJ4</accession>
<proteinExistence type="predicted"/>
<organism evidence="3 4">
    <name type="scientific">Pseudozyma hubeiensis (strain SY62)</name>
    <name type="common">Yeast</name>
    <dbReference type="NCBI Taxonomy" id="1305764"/>
    <lineage>
        <taxon>Eukaryota</taxon>
        <taxon>Fungi</taxon>
        <taxon>Dikarya</taxon>
        <taxon>Basidiomycota</taxon>
        <taxon>Ustilaginomycotina</taxon>
        <taxon>Ustilaginomycetes</taxon>
        <taxon>Ustilaginales</taxon>
        <taxon>Ustilaginaceae</taxon>
        <taxon>Pseudozyma</taxon>
    </lineage>
</organism>
<dbReference type="InterPro" id="IPR035396">
    <property type="entry name" value="Bac_rhamnosid6H"/>
</dbReference>
<dbReference type="RefSeq" id="XP_012193370.1">
    <property type="nucleotide sequence ID" value="XM_012337980.1"/>
</dbReference>
<evidence type="ECO:0000259" key="2">
    <source>
        <dbReference type="Pfam" id="PF17390"/>
    </source>
</evidence>
<dbReference type="GO" id="GO:0003824">
    <property type="term" value="F:catalytic activity"/>
    <property type="evidence" value="ECO:0007669"/>
    <property type="project" value="UniProtKB-ARBA"/>
</dbReference>
<dbReference type="EMBL" id="DF238832">
    <property type="protein sequence ID" value="GAC99783.1"/>
    <property type="molecule type" value="Genomic_DNA"/>
</dbReference>
<sequence>MPIFTFATQGGTQKPELPDLQCLRNFYHFSMTPTSLPENADRLTQYRMRLSQDIAFLQCIGLPSCKSRPLAQAPIEVVSGLQRLWWATNSDMNSVVANATFEASRPTHFIPAVFNIQGSNITVVIENKTVASFSQSDFTFGSFGLGAPFAHAAVFKNLRVTDLTSGTVVYENALTNQTLLDDFLMGANPLSTIVDGSRRDRIAYNGDLDVSIGVNLASTYATEFVDGSLDLLGSYQLTIGPFIPTAKIQQSPLPSTLPINVTGLIGYSFNLVCAMAQAHYYSGNQTIAVKWAPAIMSMLDWADSKLQDGLFTLNDSSLVGDWNYYDPPQTGASAKFNSLYAYSLQQSTPLLKAAGVNTTVYEARLSNLRKAINDRLWNSTLNAYALSSEITDGFAQDAQAFAILAGVPQSNGITPAAILKTMEQELLVEAGPLAFSPETVAHGFARKISPYVSCYHLRAALEVGDGSTAKKLLKNLWAPMANPANKNYTNCMWEVVNPDGTPGLGQGTSLCHGWGAGPTSELNKYVLGVTPTAPGFETWQVKPVTLELASATGRQPTPRGTIHVAWSFKHRLLRMEVEGPEGGQLYLPGSLRTDADRSTFKVNGKRVAAKEFPISVSGHTVIQQQKKW</sequence>